<feature type="domain" description="Phospholipid/glycerol acyltransferase" evidence="3">
    <location>
        <begin position="854"/>
        <end position="975"/>
    </location>
</feature>
<feature type="region of interest" description="Disordered" evidence="2">
    <location>
        <begin position="1074"/>
        <end position="1094"/>
    </location>
</feature>
<dbReference type="Pfam" id="PF07993">
    <property type="entry name" value="NAD_binding_4"/>
    <property type="match status" value="1"/>
</dbReference>
<proteinExistence type="predicted"/>
<name>A0A068RKX0_9FUNG</name>
<evidence type="ECO:0000259" key="5">
    <source>
        <dbReference type="Pfam" id="PF19277"/>
    </source>
</evidence>
<dbReference type="PANTHER" id="PTHR12563">
    <property type="entry name" value="GLYCEROL-3-PHOSPHATE ACYLTRANSFERASE"/>
    <property type="match status" value="1"/>
</dbReference>
<dbReference type="Gene3D" id="3.40.50.720">
    <property type="entry name" value="NAD(P)-binding Rossmann-like Domain"/>
    <property type="match status" value="1"/>
</dbReference>
<dbReference type="VEuPathDB" id="FungiDB:LCOR_02078.1"/>
<feature type="compositionally biased region" description="Polar residues" evidence="2">
    <location>
        <begin position="479"/>
        <end position="493"/>
    </location>
</feature>
<feature type="compositionally biased region" description="Polar residues" evidence="2">
    <location>
        <begin position="63"/>
        <end position="72"/>
    </location>
</feature>
<dbReference type="Proteomes" id="UP000027586">
    <property type="component" value="Unassembled WGS sequence"/>
</dbReference>
<keyword evidence="7" id="KW-1185">Reference proteome</keyword>
<feature type="domain" description="Thioester reductase (TE)" evidence="4">
    <location>
        <begin position="138"/>
        <end position="422"/>
    </location>
</feature>
<accession>A0A068RKX0</accession>
<dbReference type="EMBL" id="CBTN010000006">
    <property type="protein sequence ID" value="CDH50365.1"/>
    <property type="molecule type" value="Genomic_DNA"/>
</dbReference>
<dbReference type="InterPro" id="IPR045520">
    <property type="entry name" value="GPAT/DHAPAT_C"/>
</dbReference>
<feature type="compositionally biased region" description="Low complexity" evidence="2">
    <location>
        <begin position="80"/>
        <end position="92"/>
    </location>
</feature>
<reference evidence="6" key="1">
    <citation type="submission" date="2013-08" db="EMBL/GenBank/DDBJ databases">
        <title>Gene expansion shapes genome architecture in the human pathogen Lichtheimia corymbifera: an evolutionary genomics analysis in the ancient terrestrial Mucorales (Mucoromycotina).</title>
        <authorList>
            <person name="Schwartze V.U."/>
            <person name="Winter S."/>
            <person name="Shelest E."/>
            <person name="Marcet-Houben M."/>
            <person name="Horn F."/>
            <person name="Wehner S."/>
            <person name="Hoffmann K."/>
            <person name="Riege K."/>
            <person name="Sammeth M."/>
            <person name="Nowrousian M."/>
            <person name="Valiante V."/>
            <person name="Linde J."/>
            <person name="Jacobsen I.D."/>
            <person name="Marz M."/>
            <person name="Brakhage A.A."/>
            <person name="Gabaldon T."/>
            <person name="Bocker S."/>
            <person name="Voigt K."/>
        </authorList>
    </citation>
    <scope>NUCLEOTIDE SEQUENCE [LARGE SCALE GENOMIC DNA]</scope>
    <source>
        <strain evidence="6">FSU 9682</strain>
    </source>
</reference>
<evidence type="ECO:0000259" key="4">
    <source>
        <dbReference type="Pfam" id="PF07993"/>
    </source>
</evidence>
<organism evidence="6 7">
    <name type="scientific">Lichtheimia corymbifera JMRC:FSU:9682</name>
    <dbReference type="NCBI Taxonomy" id="1263082"/>
    <lineage>
        <taxon>Eukaryota</taxon>
        <taxon>Fungi</taxon>
        <taxon>Fungi incertae sedis</taxon>
        <taxon>Mucoromycota</taxon>
        <taxon>Mucoromycotina</taxon>
        <taxon>Mucoromycetes</taxon>
        <taxon>Mucorales</taxon>
        <taxon>Lichtheimiaceae</taxon>
        <taxon>Lichtheimia</taxon>
    </lineage>
</organism>
<evidence type="ECO:0000313" key="6">
    <source>
        <dbReference type="EMBL" id="CDH50365.1"/>
    </source>
</evidence>
<dbReference type="InterPro" id="IPR036291">
    <property type="entry name" value="NAD(P)-bd_dom_sf"/>
</dbReference>
<feature type="compositionally biased region" description="Polar residues" evidence="2">
    <location>
        <begin position="979"/>
        <end position="1021"/>
    </location>
</feature>
<evidence type="ECO:0000256" key="1">
    <source>
        <dbReference type="ARBA" id="ARBA00004184"/>
    </source>
</evidence>
<dbReference type="SUPFAM" id="SSF51735">
    <property type="entry name" value="NAD(P)-binding Rossmann-fold domains"/>
    <property type="match status" value="1"/>
</dbReference>
<feature type="region of interest" description="Disordered" evidence="2">
    <location>
        <begin position="979"/>
        <end position="1023"/>
    </location>
</feature>
<feature type="compositionally biased region" description="Polar residues" evidence="2">
    <location>
        <begin position="1"/>
        <end position="15"/>
    </location>
</feature>
<feature type="compositionally biased region" description="Polar residues" evidence="2">
    <location>
        <begin position="448"/>
        <end position="472"/>
    </location>
</feature>
<dbReference type="GO" id="GO:0008654">
    <property type="term" value="P:phospholipid biosynthetic process"/>
    <property type="evidence" value="ECO:0007669"/>
    <property type="project" value="TreeGrafter"/>
</dbReference>
<feature type="region of interest" description="Disordered" evidence="2">
    <location>
        <begin position="438"/>
        <end position="493"/>
    </location>
</feature>
<dbReference type="Pfam" id="PF01553">
    <property type="entry name" value="Acyltransferase"/>
    <property type="match status" value="1"/>
</dbReference>
<comment type="caution">
    <text evidence="6">The sequence shown here is derived from an EMBL/GenBank/DDBJ whole genome shotgun (WGS) entry which is preliminary data.</text>
</comment>
<feature type="region of interest" description="Disordered" evidence="2">
    <location>
        <begin position="1559"/>
        <end position="1580"/>
    </location>
</feature>
<dbReference type="Pfam" id="PF19277">
    <property type="entry name" value="GPAT_C"/>
    <property type="match status" value="1"/>
</dbReference>
<feature type="region of interest" description="Disordered" evidence="2">
    <location>
        <begin position="1"/>
        <end position="115"/>
    </location>
</feature>
<sequence length="1595" mass="177418">MSSEVPTISITNPDSESQDLALNSPLAPSPPESPTVFDVVKNMEALDRDELCENEPEPDVQEPTPNDTQESATQHDSHLPENPQQPVNNEQQETTDQPERRSTSGGGAPTQEEQVEQLAIEQPPHDIREFYQQKTVFLTGATGFVGKAVLWKLLNLDVKKVFLLLRPGQRLYGSTGNRLEDDVLSDKAFVSLRRSMGPTSFDRMIKDKIHAIRGDLSKPALGLNDDDRKSIVMETNVILHCAAVVDGSENLANSIRVNVLGTMDMLDIANECMTLSAFIHMSPLQVQHSNPAEDHLFAVPGDDADAIVQRIMASTPEDMPSILDYCSGKYPDGYLLSKSLAEHMITREVGRIKENGAYQFPIAIVRSSPIGPSVAEPLVGWADGVNGVNGTILLTGRGTRVIQASSGNSAADVVPVDYVVRMVLGCAATINTPKSDYRLPSSDPVVVEQQQPNGSTPAADNSMTRDSGSTTVGGDVSNKRLSTSTTKSFTRQEPSVEQSNVFPYIYHVSMINLRCLTWRAAYEPIRQYWTQAIQTSLPPAQQYFATGVGLNRARTVMNSIRSAASSYMNSNNSNNSISAAEARARKRNSHRLSNCVDKATKLQPTIRSLYKDASIIDNNALRLRRALNSTELDPHSLVPEDADHGFWRNYLLNACYGIHYYVCMEPDLRLPVPLTGWHCALESLDVHGDDTDRLIDRPAQSVVFSPDQINRRIARMVAQVRDVLSSSTPDLQEDERWLGDMDDSLDDWSHDSAVFSLDKDARMVLGKWKKKVGSHDDKVKIVILNDKRVNNAITQITHNAGVHKQTAMNEANRILVRMSERTQLQFVWFAGYFLKSLFDDMFENVRIEEDSIRRIRAATLGKRVVFVPVMKSAIDPLLVWYIAIRYQLPVPAFACDEIFAQLGPLSDIYRLSGAYYIKRDRQERSPLNSAVMAAYTQVLLREHGALSMCLERARSRSGKYQEAYDDGLIDMIVESTLQSNQPRSPAVSRVSSLENSPPASPDTPSSLVGSPTMSVDSSNGNIPRKVHRDVFMIPINITYENPPELAYLVDDLLDQHPAQSPASPGAQVQGVVRPSEAMDKRNKSHENGNHGRRKFGRALVGVGPLVSVQDAVEDTQRTSSGSVIDPSDESVIVKKIIKQVQENQRKALIVSPVSLVSAIVLYGRATGGVSFGKLKDMAEWLRAEVISRGYQIDWQEGEDVDSVVLYAFRLLDDNKNIVIEGKHVTDDTNIRVNDHADNVMALAYYANQIMDVFLLDAFFSVVYLSFGEDVVMEDEFMDRFRFLVQMLEREFVLSWDYDERFNTVLSVYERRKVIKKSTDENEVTRLHLAANMESNSVRYEQLMFLASLLYPTIDSYWITSCSLSALEAVPMLPRSIVPLLAQWIATHLITGRRTIFREVLSTESSRMAADVFMGLGFLNEMQAKEKLSPDAQILLHELGIPTSEALIVLSGHNNETSPQTPVSPEDGEAMMKALMAQIQMNRANSNMADLCQQIDSYRLGSMSQRETFQNKQVFQKCLKQIKGILQANTGFAKKRQIELPENEERLVQLVYALRTSSSSNLDRASSQGGGGGAGSGAAGNGRALRRISEAYNLRY</sequence>
<dbReference type="GO" id="GO:0006631">
    <property type="term" value="P:fatty acid metabolic process"/>
    <property type="evidence" value="ECO:0007669"/>
    <property type="project" value="TreeGrafter"/>
</dbReference>
<dbReference type="STRING" id="1263082.A0A068RKX0"/>
<feature type="compositionally biased region" description="Gly residues" evidence="2">
    <location>
        <begin position="1567"/>
        <end position="1579"/>
    </location>
</feature>
<protein>
    <submittedName>
        <fullName evidence="6">Fatty acyl-reductase 1</fullName>
    </submittedName>
</protein>
<evidence type="ECO:0000313" key="7">
    <source>
        <dbReference type="Proteomes" id="UP000027586"/>
    </source>
</evidence>
<evidence type="ECO:0000259" key="3">
    <source>
        <dbReference type="Pfam" id="PF01553"/>
    </source>
</evidence>
<dbReference type="GO" id="GO:0019432">
    <property type="term" value="P:triglyceride biosynthetic process"/>
    <property type="evidence" value="ECO:0007669"/>
    <property type="project" value="TreeGrafter"/>
</dbReference>
<dbReference type="GO" id="GO:0004366">
    <property type="term" value="F:glycerol-3-phosphate O-acyltransferase activity"/>
    <property type="evidence" value="ECO:0007669"/>
    <property type="project" value="TreeGrafter"/>
</dbReference>
<feature type="compositionally biased region" description="Basic and acidic residues" evidence="2">
    <location>
        <begin position="1076"/>
        <end position="1089"/>
    </location>
</feature>
<dbReference type="GO" id="GO:0012505">
    <property type="term" value="C:endomembrane system"/>
    <property type="evidence" value="ECO:0007669"/>
    <property type="project" value="UniProtKB-SubCell"/>
</dbReference>
<dbReference type="OrthoDB" id="429813at2759"/>
<dbReference type="InterPro" id="IPR013120">
    <property type="entry name" value="FAR_NAD-bd"/>
</dbReference>
<comment type="subcellular location">
    <subcellularLocation>
        <location evidence="1">Endomembrane system</location>
        <topology evidence="1">Peripheral membrane protein</topology>
    </subcellularLocation>
</comment>
<dbReference type="GO" id="GO:0006072">
    <property type="term" value="P:glycerol-3-phosphate metabolic process"/>
    <property type="evidence" value="ECO:0007669"/>
    <property type="project" value="TreeGrafter"/>
</dbReference>
<dbReference type="PANTHER" id="PTHR12563:SF17">
    <property type="entry name" value="DIHYDROXYACETONE PHOSPHATE ACYLTRANSFERASE"/>
    <property type="match status" value="1"/>
</dbReference>
<evidence type="ECO:0000256" key="2">
    <source>
        <dbReference type="SAM" id="MobiDB-lite"/>
    </source>
</evidence>
<dbReference type="InterPro" id="IPR002123">
    <property type="entry name" value="Plipid/glycerol_acylTrfase"/>
</dbReference>
<feature type="domain" description="GPAT/DHAPAT C-terminal" evidence="5">
    <location>
        <begin position="1092"/>
        <end position="1418"/>
    </location>
</feature>
<gene>
    <name evidence="6" type="ORF">LCOR_02078.1</name>
</gene>
<dbReference type="GO" id="GO:0031966">
    <property type="term" value="C:mitochondrial membrane"/>
    <property type="evidence" value="ECO:0007669"/>
    <property type="project" value="TreeGrafter"/>
</dbReference>
<dbReference type="InterPro" id="IPR022284">
    <property type="entry name" value="GPAT/DHAPAT"/>
</dbReference>